<dbReference type="Pfam" id="PF00436">
    <property type="entry name" value="SSB"/>
    <property type="match status" value="1"/>
</dbReference>
<evidence type="ECO:0000256" key="4">
    <source>
        <dbReference type="SAM" id="MobiDB-lite"/>
    </source>
</evidence>
<accession>A0A8J3EWB4</accession>
<keyword evidence="6" id="KW-1185">Reference proteome</keyword>
<dbReference type="Gene3D" id="2.40.50.140">
    <property type="entry name" value="Nucleic acid-binding proteins"/>
    <property type="match status" value="1"/>
</dbReference>
<proteinExistence type="inferred from homology"/>
<evidence type="ECO:0000256" key="2">
    <source>
        <dbReference type="HAMAP-Rule" id="MF_00984"/>
    </source>
</evidence>
<dbReference type="AlphaFoldDB" id="A0A8J3EWB4"/>
<reference evidence="5" key="1">
    <citation type="journal article" date="2014" name="Int. J. Syst. Evol. Microbiol.">
        <title>Complete genome sequence of Corynebacterium casei LMG S-19264T (=DSM 44701T), isolated from a smear-ripened cheese.</title>
        <authorList>
            <consortium name="US DOE Joint Genome Institute (JGI-PGF)"/>
            <person name="Walter F."/>
            <person name="Albersmeier A."/>
            <person name="Kalinowski J."/>
            <person name="Ruckert C."/>
        </authorList>
    </citation>
    <scope>NUCLEOTIDE SEQUENCE</scope>
    <source>
        <strain evidence="5">CGMCC 1.14988</strain>
    </source>
</reference>
<organism evidence="5 6">
    <name type="scientific">Egicoccus halophilus</name>
    <dbReference type="NCBI Taxonomy" id="1670830"/>
    <lineage>
        <taxon>Bacteria</taxon>
        <taxon>Bacillati</taxon>
        <taxon>Actinomycetota</taxon>
        <taxon>Nitriliruptoria</taxon>
        <taxon>Egicoccales</taxon>
        <taxon>Egicoccaceae</taxon>
        <taxon>Egicoccus</taxon>
    </lineage>
</organism>
<dbReference type="RefSeq" id="WP_130648346.1">
    <property type="nucleotide sequence ID" value="NZ_BMHA01000001.1"/>
</dbReference>
<evidence type="ECO:0000256" key="3">
    <source>
        <dbReference type="RuleBase" id="RU000524"/>
    </source>
</evidence>
<protein>
    <recommendedName>
        <fullName evidence="2 3">Single-stranded DNA-binding protein</fullName>
        <shortName evidence="2">SSB</shortName>
    </recommendedName>
</protein>
<dbReference type="SUPFAM" id="SSF50249">
    <property type="entry name" value="Nucleic acid-binding proteins"/>
    <property type="match status" value="1"/>
</dbReference>
<comment type="caution">
    <text evidence="5">The sequence shown here is derived from an EMBL/GenBank/DDBJ whole genome shotgun (WGS) entry which is preliminary data.</text>
</comment>
<dbReference type="GO" id="GO:0009295">
    <property type="term" value="C:nucleoid"/>
    <property type="evidence" value="ECO:0007669"/>
    <property type="project" value="TreeGrafter"/>
</dbReference>
<dbReference type="PANTHER" id="PTHR10302">
    <property type="entry name" value="SINGLE-STRANDED DNA-BINDING PROTEIN"/>
    <property type="match status" value="1"/>
</dbReference>
<evidence type="ECO:0000256" key="1">
    <source>
        <dbReference type="ARBA" id="ARBA00023125"/>
    </source>
</evidence>
<gene>
    <name evidence="5" type="ORF">GCM10011354_03170</name>
</gene>
<sequence>MAFESNFITFIGNLTDDPELRFTGGGAAVSTLRVASNRRYTDRSGQQQEETTYLNVNCWRDLAENAAESLHKGDRVIVIGRVRVRSYENQQGQTVWVTEIEADEIAPSLRWARAQVSRTSGSGGGGGSSNDFAPPPPSDDDVPF</sequence>
<name>A0A8J3EWB4_9ACTN</name>
<dbReference type="InterPro" id="IPR011344">
    <property type="entry name" value="ssDNA-bd"/>
</dbReference>
<evidence type="ECO:0000313" key="5">
    <source>
        <dbReference type="EMBL" id="GGI03261.1"/>
    </source>
</evidence>
<keyword evidence="1 2" id="KW-0238">DNA-binding</keyword>
<dbReference type="GO" id="GO:0006260">
    <property type="term" value="P:DNA replication"/>
    <property type="evidence" value="ECO:0007669"/>
    <property type="project" value="InterPro"/>
</dbReference>
<dbReference type="CDD" id="cd04496">
    <property type="entry name" value="SSB_OBF"/>
    <property type="match status" value="1"/>
</dbReference>
<dbReference type="InterPro" id="IPR000424">
    <property type="entry name" value="Primosome_PriB/ssb"/>
</dbReference>
<dbReference type="PROSITE" id="PS50935">
    <property type="entry name" value="SSB"/>
    <property type="match status" value="1"/>
</dbReference>
<dbReference type="HAMAP" id="MF_00984">
    <property type="entry name" value="SSB"/>
    <property type="match status" value="1"/>
</dbReference>
<evidence type="ECO:0000313" key="6">
    <source>
        <dbReference type="Proteomes" id="UP000650511"/>
    </source>
</evidence>
<dbReference type="OrthoDB" id="9809878at2"/>
<comment type="caution">
    <text evidence="2">Lacks conserved residue(s) required for the propagation of feature annotation.</text>
</comment>
<comment type="subunit">
    <text evidence="2">Homotetramer.</text>
</comment>
<dbReference type="GO" id="GO:0003697">
    <property type="term" value="F:single-stranded DNA binding"/>
    <property type="evidence" value="ECO:0007669"/>
    <property type="project" value="UniProtKB-UniRule"/>
</dbReference>
<dbReference type="NCBIfam" id="TIGR00621">
    <property type="entry name" value="ssb"/>
    <property type="match status" value="1"/>
</dbReference>
<dbReference type="Proteomes" id="UP000650511">
    <property type="component" value="Unassembled WGS sequence"/>
</dbReference>
<dbReference type="InterPro" id="IPR012340">
    <property type="entry name" value="NA-bd_OB-fold"/>
</dbReference>
<reference evidence="5" key="2">
    <citation type="submission" date="2020-09" db="EMBL/GenBank/DDBJ databases">
        <authorList>
            <person name="Sun Q."/>
            <person name="Zhou Y."/>
        </authorList>
    </citation>
    <scope>NUCLEOTIDE SEQUENCE</scope>
    <source>
        <strain evidence="5">CGMCC 1.14988</strain>
    </source>
</reference>
<dbReference type="EMBL" id="BMHA01000001">
    <property type="protein sequence ID" value="GGI03261.1"/>
    <property type="molecule type" value="Genomic_DNA"/>
</dbReference>
<dbReference type="PANTHER" id="PTHR10302:SF27">
    <property type="entry name" value="SINGLE-STRANDED DNA-BINDING PROTEIN"/>
    <property type="match status" value="1"/>
</dbReference>
<feature type="region of interest" description="Disordered" evidence="4">
    <location>
        <begin position="114"/>
        <end position="144"/>
    </location>
</feature>